<accession>A0A1G9YNY4</accession>
<keyword evidence="3" id="KW-1185">Reference proteome</keyword>
<dbReference type="STRING" id="211114.SAMN04489726_4947"/>
<evidence type="ECO:0000313" key="3">
    <source>
        <dbReference type="Proteomes" id="UP000183376"/>
    </source>
</evidence>
<gene>
    <name evidence="2" type="ORF">SAMN04489726_4947</name>
</gene>
<proteinExistence type="predicted"/>
<dbReference type="InterPro" id="IPR025443">
    <property type="entry name" value="DUF4307"/>
</dbReference>
<keyword evidence="1" id="KW-0812">Transmembrane</keyword>
<evidence type="ECO:0000313" key="2">
    <source>
        <dbReference type="EMBL" id="SDN10702.1"/>
    </source>
</evidence>
<dbReference type="Proteomes" id="UP000183376">
    <property type="component" value="Chromosome I"/>
</dbReference>
<reference evidence="2 3" key="1">
    <citation type="submission" date="2016-10" db="EMBL/GenBank/DDBJ databases">
        <authorList>
            <person name="de Groot N.N."/>
        </authorList>
    </citation>
    <scope>NUCLEOTIDE SEQUENCE [LARGE SCALE GENOMIC DNA]</scope>
    <source>
        <strain evidence="2 3">DSM 44149</strain>
    </source>
</reference>
<evidence type="ECO:0008006" key="4">
    <source>
        <dbReference type="Google" id="ProtNLM"/>
    </source>
</evidence>
<feature type="transmembrane region" description="Helical" evidence="1">
    <location>
        <begin position="22"/>
        <end position="46"/>
    </location>
</feature>
<dbReference type="AlphaFoldDB" id="A0A1G9YNY4"/>
<evidence type="ECO:0000256" key="1">
    <source>
        <dbReference type="SAM" id="Phobius"/>
    </source>
</evidence>
<sequence>MSDQALPPGRYGKDRDSRMPRWAQVSLLVFFLSLGVAATVIGFLNLGTQPISTERTAFLVLDDAHVKIDFQVIRDEPDRAAACVVRARSADGDEVGRKEVFVPPSRDLSLRTTVIRTSKRPVTGEVFGCSYQVPEYLAPTPRPSG</sequence>
<name>A0A1G9YNY4_ALLAB</name>
<keyword evidence="1" id="KW-0472">Membrane</keyword>
<dbReference type="EMBL" id="LT629701">
    <property type="protein sequence ID" value="SDN10702.1"/>
    <property type="molecule type" value="Genomic_DNA"/>
</dbReference>
<dbReference type="Pfam" id="PF14155">
    <property type="entry name" value="DUF4307"/>
    <property type="match status" value="1"/>
</dbReference>
<protein>
    <recommendedName>
        <fullName evidence="4">DUF4307 domain-containing protein</fullName>
    </recommendedName>
</protein>
<keyword evidence="1" id="KW-1133">Transmembrane helix</keyword>
<organism evidence="2 3">
    <name type="scientific">Allokutzneria albata</name>
    <name type="common">Kibdelosporangium albatum</name>
    <dbReference type="NCBI Taxonomy" id="211114"/>
    <lineage>
        <taxon>Bacteria</taxon>
        <taxon>Bacillati</taxon>
        <taxon>Actinomycetota</taxon>
        <taxon>Actinomycetes</taxon>
        <taxon>Pseudonocardiales</taxon>
        <taxon>Pseudonocardiaceae</taxon>
        <taxon>Allokutzneria</taxon>
    </lineage>
</organism>